<sequence>MGRLKNLFKKDKAEKPVVQTQEAVSAKPNAAVNVDPKKVDAQQKGKHGDSGNCCGSCQ</sequence>
<dbReference type="InterPro" id="IPR026481">
    <property type="entry name" value="CCGSCS"/>
</dbReference>
<dbReference type="EMBL" id="FNES01000021">
    <property type="protein sequence ID" value="SDK62528.1"/>
    <property type="molecule type" value="Genomic_DNA"/>
</dbReference>
<feature type="compositionally biased region" description="Basic and acidic residues" evidence="1">
    <location>
        <begin position="35"/>
        <end position="49"/>
    </location>
</feature>
<dbReference type="STRING" id="376427.SAMN04487954_12145"/>
<proteinExistence type="predicted"/>
<evidence type="ECO:0000313" key="2">
    <source>
        <dbReference type="EMBL" id="SDK62528.1"/>
    </source>
</evidence>
<gene>
    <name evidence="2" type="ORF">SAMN04487954_12145</name>
</gene>
<name>A0A1G9DF75_9GAMM</name>
<evidence type="ECO:0000313" key="3">
    <source>
        <dbReference type="Proteomes" id="UP000198525"/>
    </source>
</evidence>
<feature type="region of interest" description="Disordered" evidence="1">
    <location>
        <begin position="1"/>
        <end position="58"/>
    </location>
</feature>
<keyword evidence="3" id="KW-1185">Reference proteome</keyword>
<accession>A0A1G9DF75</accession>
<evidence type="ECO:0000256" key="1">
    <source>
        <dbReference type="SAM" id="MobiDB-lite"/>
    </source>
</evidence>
<dbReference type="OrthoDB" id="6372164at2"/>
<reference evidence="2 3" key="1">
    <citation type="submission" date="2016-10" db="EMBL/GenBank/DDBJ databases">
        <authorList>
            <person name="de Groot N.N."/>
        </authorList>
    </citation>
    <scope>NUCLEOTIDE SEQUENCE [LARGE SCALE GENOMIC DNA]</scope>
    <source>
        <strain evidence="2 3">CGMCC 1.6133</strain>
    </source>
</reference>
<dbReference type="AlphaFoldDB" id="A0A1G9DF75"/>
<dbReference type="Proteomes" id="UP000198525">
    <property type="component" value="Unassembled WGS sequence"/>
</dbReference>
<organism evidence="2 3">
    <name type="scientific">Billgrantia gudaonensis</name>
    <dbReference type="NCBI Taxonomy" id="376427"/>
    <lineage>
        <taxon>Bacteria</taxon>
        <taxon>Pseudomonadati</taxon>
        <taxon>Pseudomonadota</taxon>
        <taxon>Gammaproteobacteria</taxon>
        <taxon>Oceanospirillales</taxon>
        <taxon>Halomonadaceae</taxon>
        <taxon>Billgrantia</taxon>
    </lineage>
</organism>
<dbReference type="RefSeq" id="WP_089688952.1">
    <property type="nucleotide sequence ID" value="NZ_FNES01000021.1"/>
</dbReference>
<dbReference type="NCBIfam" id="TIGR04101">
    <property type="entry name" value="CCGSCS"/>
    <property type="match status" value="1"/>
</dbReference>
<protein>
    <submittedName>
        <fullName evidence="2">CCGSCS motif protein</fullName>
    </submittedName>
</protein>